<reference evidence="14 15" key="1">
    <citation type="journal article" date="2017" name="Curr. Biol.">
        <title>Genome architecture and evolution of a unichromosomal asexual nematode.</title>
        <authorList>
            <person name="Fradin H."/>
            <person name="Zegar C."/>
            <person name="Gutwein M."/>
            <person name="Lucas J."/>
            <person name="Kovtun M."/>
            <person name="Corcoran D."/>
            <person name="Baugh L.R."/>
            <person name="Kiontke K."/>
            <person name="Gunsalus K."/>
            <person name="Fitch D.H."/>
            <person name="Piano F."/>
        </authorList>
    </citation>
    <scope>NUCLEOTIDE SEQUENCE [LARGE SCALE GENOMIC DNA]</scope>
    <source>
        <strain evidence="14">PF1309</strain>
    </source>
</reference>
<dbReference type="GO" id="GO:0004222">
    <property type="term" value="F:metalloendopeptidase activity"/>
    <property type="evidence" value="ECO:0007669"/>
    <property type="project" value="InterPro"/>
</dbReference>
<dbReference type="EMBL" id="LIAE01007195">
    <property type="protein sequence ID" value="PAV81195.1"/>
    <property type="molecule type" value="Genomic_DNA"/>
</dbReference>
<dbReference type="SMART" id="SM00608">
    <property type="entry name" value="ACR"/>
    <property type="match status" value="1"/>
</dbReference>
<keyword evidence="7" id="KW-0245">EGF-like domain</keyword>
<feature type="binding site" evidence="8">
    <location>
        <position position="309"/>
    </location>
    <ligand>
        <name>Zn(2+)</name>
        <dbReference type="ChEBI" id="CHEBI:29105"/>
        <note>catalytic</note>
    </ligand>
</feature>
<feature type="compositionally biased region" description="Pro residues" evidence="9">
    <location>
        <begin position="887"/>
        <end position="896"/>
    </location>
</feature>
<keyword evidence="5 7" id="KW-1015">Disulfide bond</keyword>
<dbReference type="PROSITE" id="PS50215">
    <property type="entry name" value="ADAM_MEPRO"/>
    <property type="match status" value="1"/>
</dbReference>
<dbReference type="PANTHER" id="PTHR11905:SF159">
    <property type="entry name" value="ADAM METALLOPROTEASE"/>
    <property type="match status" value="1"/>
</dbReference>
<evidence type="ECO:0000259" key="13">
    <source>
        <dbReference type="PROSITE" id="PS50215"/>
    </source>
</evidence>
<evidence type="ECO:0000256" key="5">
    <source>
        <dbReference type="ARBA" id="ARBA00023157"/>
    </source>
</evidence>
<dbReference type="OrthoDB" id="5951731at2759"/>
<evidence type="ECO:0000256" key="10">
    <source>
        <dbReference type="SAM" id="Phobius"/>
    </source>
</evidence>
<dbReference type="InterPro" id="IPR000742">
    <property type="entry name" value="EGF"/>
</dbReference>
<dbReference type="SUPFAM" id="SSF55486">
    <property type="entry name" value="Metalloproteases ('zincins'), catalytic domain"/>
    <property type="match status" value="1"/>
</dbReference>
<evidence type="ECO:0000313" key="14">
    <source>
        <dbReference type="EMBL" id="PAV81195.1"/>
    </source>
</evidence>
<dbReference type="InterPro" id="IPR024079">
    <property type="entry name" value="MetalloPept_cat_dom_sf"/>
</dbReference>
<dbReference type="STRING" id="2018661.A0A2A2L528"/>
<dbReference type="InterPro" id="IPR001762">
    <property type="entry name" value="Disintegrin_dom"/>
</dbReference>
<organism evidence="14 15">
    <name type="scientific">Diploscapter pachys</name>
    <dbReference type="NCBI Taxonomy" id="2018661"/>
    <lineage>
        <taxon>Eukaryota</taxon>
        <taxon>Metazoa</taxon>
        <taxon>Ecdysozoa</taxon>
        <taxon>Nematoda</taxon>
        <taxon>Chromadorea</taxon>
        <taxon>Rhabditida</taxon>
        <taxon>Rhabditina</taxon>
        <taxon>Rhabditomorpha</taxon>
        <taxon>Rhabditoidea</taxon>
        <taxon>Rhabditidae</taxon>
        <taxon>Diploscapter</taxon>
    </lineage>
</organism>
<evidence type="ECO:0000256" key="8">
    <source>
        <dbReference type="PROSITE-ProRule" id="PRU00276"/>
    </source>
</evidence>
<dbReference type="PROSITE" id="PS50026">
    <property type="entry name" value="EGF_3"/>
    <property type="match status" value="1"/>
</dbReference>
<dbReference type="PROSITE" id="PS01186">
    <property type="entry name" value="EGF_2"/>
    <property type="match status" value="1"/>
</dbReference>
<evidence type="ECO:0000256" key="4">
    <source>
        <dbReference type="ARBA" id="ARBA00023136"/>
    </source>
</evidence>
<gene>
    <name evidence="14" type="ORF">WR25_14553</name>
</gene>
<dbReference type="InterPro" id="IPR006586">
    <property type="entry name" value="ADAM_Cys-rich"/>
</dbReference>
<sequence>MLANEFPATPLIQRTHLNAVNLIGNSGKLGQLPLDIVNENGQITTIQYQPTSDAFPHPTFHNNLFSSKFISQAQNCHFISIPKDQSITPHTLSLCSPDSISGLLSFDKNLFYVGASNNQTGGFVLYPQTYQSCAFENDDYRVKRAAPNEARKPGNSAPEYYSKYIDGKIRYVELALIADNSIYKKYDSDEEKVKNRLLSIANNINALYYPLNVRISLVYTEIWNDKDHIEIEGTGDKALDHFLDYRKKLFKEHPHDNAHFLTNHRFEEGVVGKAFKGTMCSYDYSGGINVDHADNAAAVASTVAHEMGHNFGMEHDDFEVCACTSGTGACIMAASSGYIPHTIWSECSLQYLTKGFSRGVDICLMNQPNITSTEAKCGNGIVETGEECDCGSALCNNECCDEKTCQLKGEAKCASGDCCDLNTCQPKPRATTCRQPIGICDLPEFCNGETNDCPADFFIQNGLPCPDIPNAHCYDGVCGSKDQQCQMIWGLDSKDEVKECYDKNLHSAFYGNCGYEPFTKNYTACTQSNKMCGRLHCNTNAERPIFGDSSSIQHAYTYINVGREKHQCHVITSLYVGGSKNKKDPGMVPDGAVCGKDKICINTNCQGITDLLKITAKCKDGCHDRGICNNVGNCHCENGFAGQACEAPGYGGSVNSNPANLSRGLTPSLAFLIICALLGVLLAAVCIYYKVKKNRNLVAEFWKRMRRSLNLHGELVPIRKAPPPPGVKRGRREQDFSVIWNPANDGGAITVKPNFYATSKTLPPPPPVPTASSGKQQHSETYTFTAPASPLISPYHSDSSGSGPFSRNSTLNKSDRPKVPPPSVPQRPRDSVIQKLYDEHGAEIGVDERIRRAHKDKPLPPTPIQEDDELSSATLSRESGTLSRPNAKPPPPPKPSLKPALKK</sequence>
<proteinExistence type="predicted"/>
<feature type="disulfide bond" evidence="7">
    <location>
        <begin position="618"/>
        <end position="628"/>
    </location>
</feature>
<evidence type="ECO:0000256" key="6">
    <source>
        <dbReference type="PROSITE-ProRule" id="PRU00068"/>
    </source>
</evidence>
<feature type="region of interest" description="Disordered" evidence="9">
    <location>
        <begin position="756"/>
        <end position="903"/>
    </location>
</feature>
<dbReference type="SUPFAM" id="SSF57552">
    <property type="entry name" value="Blood coagulation inhibitor (disintegrin)"/>
    <property type="match status" value="1"/>
</dbReference>
<comment type="caution">
    <text evidence="7">Lacks conserved residue(s) required for the propagation of feature annotation.</text>
</comment>
<dbReference type="Gene3D" id="4.10.70.10">
    <property type="entry name" value="Disintegrin domain"/>
    <property type="match status" value="1"/>
</dbReference>
<dbReference type="GO" id="GO:0016020">
    <property type="term" value="C:membrane"/>
    <property type="evidence" value="ECO:0007669"/>
    <property type="project" value="UniProtKB-SubCell"/>
</dbReference>
<dbReference type="FunFam" id="3.40.390.10:FF:000002">
    <property type="entry name" value="Disintegrin and metalloproteinase domain-containing protein 22"/>
    <property type="match status" value="1"/>
</dbReference>
<evidence type="ECO:0000256" key="1">
    <source>
        <dbReference type="ARBA" id="ARBA00004167"/>
    </source>
</evidence>
<dbReference type="SMART" id="SM00050">
    <property type="entry name" value="DISIN"/>
    <property type="match status" value="1"/>
</dbReference>
<evidence type="ECO:0000259" key="12">
    <source>
        <dbReference type="PROSITE" id="PS50214"/>
    </source>
</evidence>
<dbReference type="Pfam" id="PF08516">
    <property type="entry name" value="ADAM_CR"/>
    <property type="match status" value="1"/>
</dbReference>
<feature type="compositionally biased region" description="Polar residues" evidence="9">
    <location>
        <begin position="770"/>
        <end position="786"/>
    </location>
</feature>
<evidence type="ECO:0000256" key="7">
    <source>
        <dbReference type="PROSITE-ProRule" id="PRU00076"/>
    </source>
</evidence>
<dbReference type="CDD" id="cd04269">
    <property type="entry name" value="ZnMc_adamalysin_II_like"/>
    <property type="match status" value="1"/>
</dbReference>
<evidence type="ECO:0000259" key="11">
    <source>
        <dbReference type="PROSITE" id="PS50026"/>
    </source>
</evidence>
<name>A0A2A2L528_9BILA</name>
<dbReference type="Gene3D" id="3.40.390.10">
    <property type="entry name" value="Collagenase (Catalytic Domain)"/>
    <property type="match status" value="1"/>
</dbReference>
<dbReference type="PROSITE" id="PS00022">
    <property type="entry name" value="EGF_1"/>
    <property type="match status" value="1"/>
</dbReference>
<comment type="subcellular location">
    <subcellularLocation>
        <location evidence="1">Membrane</location>
        <topology evidence="1">Single-pass membrane protein</topology>
    </subcellularLocation>
</comment>
<feature type="compositionally biased region" description="Polar residues" evidence="9">
    <location>
        <begin position="871"/>
        <end position="884"/>
    </location>
</feature>
<dbReference type="GO" id="GO:0046872">
    <property type="term" value="F:metal ion binding"/>
    <property type="evidence" value="ECO:0007669"/>
    <property type="project" value="UniProtKB-KW"/>
</dbReference>
<evidence type="ECO:0000256" key="2">
    <source>
        <dbReference type="ARBA" id="ARBA00022692"/>
    </source>
</evidence>
<feature type="domain" description="Disintegrin" evidence="12">
    <location>
        <begin position="374"/>
        <end position="461"/>
    </location>
</feature>
<feature type="compositionally biased region" description="Polar residues" evidence="9">
    <location>
        <begin position="796"/>
        <end position="812"/>
    </location>
</feature>
<dbReference type="PANTHER" id="PTHR11905">
    <property type="entry name" value="ADAM A DISINTEGRIN AND METALLOPROTEASE DOMAIN"/>
    <property type="match status" value="1"/>
</dbReference>
<dbReference type="PROSITE" id="PS50214">
    <property type="entry name" value="DISINTEGRIN_2"/>
    <property type="match status" value="1"/>
</dbReference>
<feature type="disulfide bond" evidence="7">
    <location>
        <begin position="636"/>
        <end position="645"/>
    </location>
</feature>
<dbReference type="AlphaFoldDB" id="A0A2A2L528"/>
<dbReference type="Proteomes" id="UP000218231">
    <property type="component" value="Unassembled WGS sequence"/>
</dbReference>
<evidence type="ECO:0000256" key="3">
    <source>
        <dbReference type="ARBA" id="ARBA00022989"/>
    </source>
</evidence>
<keyword evidence="3 10" id="KW-1133">Transmembrane helix</keyword>
<feature type="binding site" evidence="8">
    <location>
        <position position="315"/>
    </location>
    <ligand>
        <name>Zn(2+)</name>
        <dbReference type="ChEBI" id="CHEBI:29105"/>
        <note>catalytic</note>
    </ligand>
</feature>
<dbReference type="InterPro" id="IPR001590">
    <property type="entry name" value="Peptidase_M12B"/>
</dbReference>
<feature type="domain" description="Peptidase M12B" evidence="13">
    <location>
        <begin position="170"/>
        <end position="368"/>
    </location>
</feature>
<feature type="disulfide bond" evidence="6">
    <location>
        <begin position="433"/>
        <end position="453"/>
    </location>
</feature>
<dbReference type="InterPro" id="IPR036436">
    <property type="entry name" value="Disintegrin_dom_sf"/>
</dbReference>
<feature type="binding site" evidence="8">
    <location>
        <position position="305"/>
    </location>
    <ligand>
        <name>Zn(2+)</name>
        <dbReference type="ChEBI" id="CHEBI:29105"/>
        <note>catalytic</note>
    </ligand>
</feature>
<dbReference type="Pfam" id="PF00200">
    <property type="entry name" value="Disintegrin"/>
    <property type="match status" value="1"/>
</dbReference>
<protein>
    <recommendedName>
        <fullName evidence="16">EGF-like domain-containing protein</fullName>
    </recommendedName>
</protein>
<feature type="compositionally biased region" description="Basic and acidic residues" evidence="9">
    <location>
        <begin position="827"/>
        <end position="850"/>
    </location>
</feature>
<dbReference type="GO" id="GO:0006509">
    <property type="term" value="P:membrane protein ectodomain proteolysis"/>
    <property type="evidence" value="ECO:0007669"/>
    <property type="project" value="TreeGrafter"/>
</dbReference>
<evidence type="ECO:0000313" key="15">
    <source>
        <dbReference type="Proteomes" id="UP000218231"/>
    </source>
</evidence>
<feature type="domain" description="EGF-like" evidence="11">
    <location>
        <begin position="614"/>
        <end position="646"/>
    </location>
</feature>
<keyword evidence="4 10" id="KW-0472">Membrane</keyword>
<dbReference type="Pfam" id="PF01421">
    <property type="entry name" value="Reprolysin"/>
    <property type="match status" value="1"/>
</dbReference>
<feature type="transmembrane region" description="Helical" evidence="10">
    <location>
        <begin position="669"/>
        <end position="689"/>
    </location>
</feature>
<keyword evidence="15" id="KW-1185">Reference proteome</keyword>
<feature type="active site" evidence="8">
    <location>
        <position position="306"/>
    </location>
</feature>
<evidence type="ECO:0008006" key="16">
    <source>
        <dbReference type="Google" id="ProtNLM"/>
    </source>
</evidence>
<keyword evidence="2 10" id="KW-0812">Transmembrane</keyword>
<comment type="caution">
    <text evidence="14">The sequence shown here is derived from an EMBL/GenBank/DDBJ whole genome shotgun (WGS) entry which is preliminary data.</text>
</comment>
<dbReference type="InterPro" id="IPR034027">
    <property type="entry name" value="Reprolysin_adamalysin"/>
</dbReference>
<accession>A0A2A2L528</accession>
<keyword evidence="8" id="KW-0479">Metal-binding</keyword>
<evidence type="ECO:0000256" key="9">
    <source>
        <dbReference type="SAM" id="MobiDB-lite"/>
    </source>
</evidence>
<keyword evidence="8" id="KW-0862">Zinc</keyword>